<evidence type="ECO:0000313" key="3">
    <source>
        <dbReference type="Proteomes" id="UP001600064"/>
    </source>
</evidence>
<feature type="region of interest" description="Disordered" evidence="1">
    <location>
        <begin position="634"/>
        <end position="764"/>
    </location>
</feature>
<feature type="region of interest" description="Disordered" evidence="1">
    <location>
        <begin position="560"/>
        <end position="587"/>
    </location>
</feature>
<accession>A0ABR4D566</accession>
<feature type="region of interest" description="Disordered" evidence="1">
    <location>
        <begin position="217"/>
        <end position="242"/>
    </location>
</feature>
<dbReference type="GeneID" id="98127954"/>
<feature type="compositionally biased region" description="Low complexity" evidence="1">
    <location>
        <begin position="573"/>
        <end position="587"/>
    </location>
</feature>
<proteinExistence type="predicted"/>
<organism evidence="2 3">
    <name type="scientific">Remersonia thermophila</name>
    <dbReference type="NCBI Taxonomy" id="72144"/>
    <lineage>
        <taxon>Eukaryota</taxon>
        <taxon>Fungi</taxon>
        <taxon>Dikarya</taxon>
        <taxon>Ascomycota</taxon>
        <taxon>Pezizomycotina</taxon>
        <taxon>Sordariomycetes</taxon>
        <taxon>Sordariomycetidae</taxon>
        <taxon>Sordariales</taxon>
        <taxon>Sordariales incertae sedis</taxon>
        <taxon>Remersonia</taxon>
    </lineage>
</organism>
<sequence length="932" mass="101986">MEHDEECSVEEAHALFLRRASADVSSLAPSLSDSLLSRKPDEGRDQEEGAAASKTTGQRTCGGYVDSGKDTFEDRIIRAMRAADALDKETEFLQPASADMDLTVKLVEIPSRTTRQPSMTRAEGHESPEQQRPPSPPEDEGLSAEDLASASARRPPLRIRIPSPRGPLTSNPVMDEDSQQFDHRQDRLPEYLGHRRMHSNPSPTELSTIEEVSVPGTAVLSSPPSVQCLPQAKDGISENDVRSDCDEFSGELPLPLPEDFVVYLAPQTPSEVHDFVFGRLAEEPATPKAPIPSSSTFGIEKSLGEQDQVGSNEEVEKDGGDAHANPRWKRKAMIHGLPTPNHSPNPSETVPPEESTATSTIHRISVGEEDTATAVQSLLRSLLAARLPSQELLFSATDVTRPVEEEDIWGVLNRNDLFSGPDGESKIDLILTVGAERGVKKERLADLVTQLEKLGSKGSLSRSGRVDIRYLIANAMQAFTAQPLTMQTQNNPFADRALLAALIVPHIETYLSTHPDVRLLLIEYPPEHLATVLALQNVVGTERVKVVSIVNGEEATSAAESSFPKTDDGSRLFGARRGSESSSAFSGPCSFSQGRFVLASSATSLETAALVAAIRETLVSISDDYVPERPLYRHKSAPQLQPKKGKGQAQLTQPVATDDSPSVVSSPPPRRPKDLSRVSVSTLVITPPSSPTESEASWFETPRQHQQDQQEQTHYHPLPPPPPHHQNKNYHINMRSVPPRTSSNAATTTATTNPHQATPHYHIPNPDYSDPPCTEPHPAWQPVYYIPGTRGLHITAAMAGSPRFPLSSPQSRCTCQASAACHDFDQYTEYVGTEYGDGNQDYDEGVADVDVDVDVDEELLMMDYYCEVDSILLPQDAEERKLMPLYVRRRQRRLMLLQQQRRRWVGNGGGRASGGDGEDGTSKKALKLLGLV</sequence>
<feature type="region of interest" description="Disordered" evidence="1">
    <location>
        <begin position="22"/>
        <end position="68"/>
    </location>
</feature>
<feature type="compositionally biased region" description="Basic and acidic residues" evidence="1">
    <location>
        <begin position="36"/>
        <end position="47"/>
    </location>
</feature>
<dbReference type="RefSeq" id="XP_070864210.1">
    <property type="nucleotide sequence ID" value="XM_071013310.1"/>
</dbReference>
<comment type="caution">
    <text evidence="2">The sequence shown here is derived from an EMBL/GenBank/DDBJ whole genome shotgun (WGS) entry which is preliminary data.</text>
</comment>
<keyword evidence="3" id="KW-1185">Reference proteome</keyword>
<gene>
    <name evidence="2" type="ORF">VTJ83DRAFT_6583</name>
</gene>
<dbReference type="Proteomes" id="UP001600064">
    <property type="component" value="Unassembled WGS sequence"/>
</dbReference>
<feature type="compositionally biased region" description="Basic and acidic residues" evidence="1">
    <location>
        <begin position="702"/>
        <end position="714"/>
    </location>
</feature>
<evidence type="ECO:0000256" key="1">
    <source>
        <dbReference type="SAM" id="MobiDB-lite"/>
    </source>
</evidence>
<feature type="compositionally biased region" description="Low complexity" evidence="1">
    <location>
        <begin position="147"/>
        <end position="168"/>
    </location>
</feature>
<dbReference type="EMBL" id="JAZGUE010000006">
    <property type="protein sequence ID" value="KAL2265483.1"/>
    <property type="molecule type" value="Genomic_DNA"/>
</dbReference>
<feature type="compositionally biased region" description="Low complexity" evidence="1">
    <location>
        <begin position="741"/>
        <end position="760"/>
    </location>
</feature>
<evidence type="ECO:0000313" key="2">
    <source>
        <dbReference type="EMBL" id="KAL2265483.1"/>
    </source>
</evidence>
<feature type="region of interest" description="Disordered" evidence="1">
    <location>
        <begin position="107"/>
        <end position="185"/>
    </location>
</feature>
<feature type="region of interest" description="Disordered" evidence="1">
    <location>
        <begin position="304"/>
        <end position="358"/>
    </location>
</feature>
<feature type="compositionally biased region" description="Low complexity" evidence="1">
    <location>
        <begin position="22"/>
        <end position="35"/>
    </location>
</feature>
<protein>
    <submittedName>
        <fullName evidence="2">Uncharacterized protein</fullName>
    </submittedName>
</protein>
<name>A0ABR4D566_9PEZI</name>
<reference evidence="2 3" key="1">
    <citation type="journal article" date="2024" name="Commun. Biol.">
        <title>Comparative genomic analysis of thermophilic fungi reveals convergent evolutionary adaptations and gene losses.</title>
        <authorList>
            <person name="Steindorff A.S."/>
            <person name="Aguilar-Pontes M.V."/>
            <person name="Robinson A.J."/>
            <person name="Andreopoulos B."/>
            <person name="LaButti K."/>
            <person name="Kuo A."/>
            <person name="Mondo S."/>
            <person name="Riley R."/>
            <person name="Otillar R."/>
            <person name="Haridas S."/>
            <person name="Lipzen A."/>
            <person name="Grimwood J."/>
            <person name="Schmutz J."/>
            <person name="Clum A."/>
            <person name="Reid I.D."/>
            <person name="Moisan M.C."/>
            <person name="Butler G."/>
            <person name="Nguyen T.T.M."/>
            <person name="Dewar K."/>
            <person name="Conant G."/>
            <person name="Drula E."/>
            <person name="Henrissat B."/>
            <person name="Hansel C."/>
            <person name="Singer S."/>
            <person name="Hutchinson M.I."/>
            <person name="de Vries R.P."/>
            <person name="Natvig D.O."/>
            <person name="Powell A.J."/>
            <person name="Tsang A."/>
            <person name="Grigoriev I.V."/>
        </authorList>
    </citation>
    <scope>NUCLEOTIDE SEQUENCE [LARGE SCALE GENOMIC DNA]</scope>
    <source>
        <strain evidence="2 3">ATCC 22073</strain>
    </source>
</reference>